<dbReference type="EMBL" id="FOJX01000001">
    <property type="protein sequence ID" value="SFA75704.1"/>
    <property type="molecule type" value="Genomic_DNA"/>
</dbReference>
<organism evidence="1 2">
    <name type="scientific">Selenomonas ruminantium</name>
    <dbReference type="NCBI Taxonomy" id="971"/>
    <lineage>
        <taxon>Bacteria</taxon>
        <taxon>Bacillati</taxon>
        <taxon>Bacillota</taxon>
        <taxon>Negativicutes</taxon>
        <taxon>Selenomonadales</taxon>
        <taxon>Selenomonadaceae</taxon>
        <taxon>Selenomonas</taxon>
    </lineage>
</organism>
<accession>A0A1I0VH47</accession>
<name>A0A1I0VH47_SELRU</name>
<proteinExistence type="predicted"/>
<gene>
    <name evidence="1" type="ORF">SAMN05216587_101613</name>
</gene>
<evidence type="ECO:0000313" key="1">
    <source>
        <dbReference type="EMBL" id="SFA75704.1"/>
    </source>
</evidence>
<evidence type="ECO:0000313" key="2">
    <source>
        <dbReference type="Proteomes" id="UP000183843"/>
    </source>
</evidence>
<dbReference type="Proteomes" id="UP000183843">
    <property type="component" value="Unassembled WGS sequence"/>
</dbReference>
<dbReference type="RefSeq" id="WP_074812684.1">
    <property type="nucleotide sequence ID" value="NZ_FOJX01000001.1"/>
</dbReference>
<reference evidence="1 2" key="1">
    <citation type="submission" date="2016-10" db="EMBL/GenBank/DDBJ databases">
        <authorList>
            <person name="de Groot N.N."/>
        </authorList>
    </citation>
    <scope>NUCLEOTIDE SEQUENCE [LARGE SCALE GENOMIC DNA]</scope>
    <source>
        <strain evidence="1 2">L14</strain>
    </source>
</reference>
<protein>
    <submittedName>
        <fullName evidence="1">Uncharacterized protein</fullName>
    </submittedName>
</protein>
<dbReference type="AlphaFoldDB" id="A0A1I0VH47"/>
<sequence>MNPLQMMQQFNQFRQNWLQQNPNTSPQQAVQQLLNSGKMSQQQFEQFRKIANGFSGMKM</sequence>